<feature type="region of interest" description="Disordered" evidence="1">
    <location>
        <begin position="63"/>
        <end position="91"/>
    </location>
</feature>
<name>A0A4Y2K848_ARAVE</name>
<protein>
    <submittedName>
        <fullName evidence="2">Uncharacterized protein</fullName>
    </submittedName>
</protein>
<feature type="compositionally biased region" description="Polar residues" evidence="1">
    <location>
        <begin position="1"/>
        <end position="10"/>
    </location>
</feature>
<comment type="caution">
    <text evidence="2">The sequence shown here is derived from an EMBL/GenBank/DDBJ whole genome shotgun (WGS) entry which is preliminary data.</text>
</comment>
<dbReference type="EMBL" id="BGPR01004371">
    <property type="protein sequence ID" value="GBM98923.1"/>
    <property type="molecule type" value="Genomic_DNA"/>
</dbReference>
<reference evidence="2 3" key="1">
    <citation type="journal article" date="2019" name="Sci. Rep.">
        <title>Orb-weaving spider Araneus ventricosus genome elucidates the spidroin gene catalogue.</title>
        <authorList>
            <person name="Kono N."/>
            <person name="Nakamura H."/>
            <person name="Ohtoshi R."/>
            <person name="Moran D.A.P."/>
            <person name="Shinohara A."/>
            <person name="Yoshida Y."/>
            <person name="Fujiwara M."/>
            <person name="Mori M."/>
            <person name="Tomita M."/>
            <person name="Arakawa K."/>
        </authorList>
    </citation>
    <scope>NUCLEOTIDE SEQUENCE [LARGE SCALE GENOMIC DNA]</scope>
</reference>
<feature type="region of interest" description="Disordered" evidence="1">
    <location>
        <begin position="1"/>
        <end position="33"/>
    </location>
</feature>
<keyword evidence="3" id="KW-1185">Reference proteome</keyword>
<sequence length="91" mass="10488">MTNGCTTTIQAVKEGDQHLGNQQARLEDEPEQEGDSLYLMGLSRNYQQRIPEKRTDYQQCNIQQQANQSSRWNSRKTKKRVQKEGGSLSSR</sequence>
<accession>A0A4Y2K848</accession>
<dbReference type="Proteomes" id="UP000499080">
    <property type="component" value="Unassembled WGS sequence"/>
</dbReference>
<evidence type="ECO:0000313" key="2">
    <source>
        <dbReference type="EMBL" id="GBM98923.1"/>
    </source>
</evidence>
<dbReference type="AlphaFoldDB" id="A0A4Y2K848"/>
<organism evidence="2 3">
    <name type="scientific">Araneus ventricosus</name>
    <name type="common">Orbweaver spider</name>
    <name type="synonym">Epeira ventricosa</name>
    <dbReference type="NCBI Taxonomy" id="182803"/>
    <lineage>
        <taxon>Eukaryota</taxon>
        <taxon>Metazoa</taxon>
        <taxon>Ecdysozoa</taxon>
        <taxon>Arthropoda</taxon>
        <taxon>Chelicerata</taxon>
        <taxon>Arachnida</taxon>
        <taxon>Araneae</taxon>
        <taxon>Araneomorphae</taxon>
        <taxon>Entelegynae</taxon>
        <taxon>Araneoidea</taxon>
        <taxon>Araneidae</taxon>
        <taxon>Araneus</taxon>
    </lineage>
</organism>
<evidence type="ECO:0000256" key="1">
    <source>
        <dbReference type="SAM" id="MobiDB-lite"/>
    </source>
</evidence>
<evidence type="ECO:0000313" key="3">
    <source>
        <dbReference type="Proteomes" id="UP000499080"/>
    </source>
</evidence>
<proteinExistence type="predicted"/>
<gene>
    <name evidence="2" type="ORF">AVEN_58192_1</name>
</gene>